<evidence type="ECO:0000259" key="9">
    <source>
        <dbReference type="PROSITE" id="PS50110"/>
    </source>
</evidence>
<dbReference type="InterPro" id="IPR038296">
    <property type="entry name" value="ParD_sf"/>
</dbReference>
<evidence type="ECO:0000256" key="3">
    <source>
        <dbReference type="ARBA" id="ARBA00022553"/>
    </source>
</evidence>
<gene>
    <name evidence="12" type="ORF">OF850_01255</name>
</gene>
<dbReference type="Pfam" id="PF02518">
    <property type="entry name" value="HATPase_c"/>
    <property type="match status" value="1"/>
</dbReference>
<dbReference type="CDD" id="cd00130">
    <property type="entry name" value="PAS"/>
    <property type="match status" value="3"/>
</dbReference>
<dbReference type="Gene3D" id="1.10.287.130">
    <property type="match status" value="1"/>
</dbReference>
<dbReference type="InterPro" id="IPR035965">
    <property type="entry name" value="PAS-like_dom_sf"/>
</dbReference>
<evidence type="ECO:0000259" key="10">
    <source>
        <dbReference type="PROSITE" id="PS50112"/>
    </source>
</evidence>
<dbReference type="InterPro" id="IPR052162">
    <property type="entry name" value="Sensor_kinase/Photoreceptor"/>
</dbReference>
<dbReference type="SUPFAM" id="SSF47384">
    <property type="entry name" value="Homodimeric domain of signal transducing histidine kinase"/>
    <property type="match status" value="1"/>
</dbReference>
<dbReference type="PROSITE" id="PS50113">
    <property type="entry name" value="PAC"/>
    <property type="match status" value="2"/>
</dbReference>
<dbReference type="InterPro" id="IPR013656">
    <property type="entry name" value="PAS_4"/>
</dbReference>
<dbReference type="EC" id="2.7.13.3" evidence="2"/>
<feature type="modified residue" description="4-aspartylphosphate" evidence="6">
    <location>
        <position position="732"/>
    </location>
</feature>
<protein>
    <recommendedName>
        <fullName evidence="2">histidine kinase</fullName>
        <ecNumber evidence="2">2.7.13.3</ecNumber>
    </recommendedName>
</protein>
<dbReference type="InterPro" id="IPR000700">
    <property type="entry name" value="PAS-assoc_C"/>
</dbReference>
<feature type="domain" description="PAC" evidence="11">
    <location>
        <begin position="376"/>
        <end position="432"/>
    </location>
</feature>
<dbReference type="InterPro" id="IPR036097">
    <property type="entry name" value="HisK_dim/P_sf"/>
</dbReference>
<dbReference type="SMART" id="SM00448">
    <property type="entry name" value="REC"/>
    <property type="match status" value="1"/>
</dbReference>
<evidence type="ECO:0000256" key="5">
    <source>
        <dbReference type="ARBA" id="ARBA00022777"/>
    </source>
</evidence>
<evidence type="ECO:0000256" key="6">
    <source>
        <dbReference type="PROSITE-ProRule" id="PRU00169"/>
    </source>
</evidence>
<dbReference type="NCBIfam" id="TIGR00229">
    <property type="entry name" value="sensory_box"/>
    <property type="match status" value="2"/>
</dbReference>
<dbReference type="CDD" id="cd22231">
    <property type="entry name" value="RHH_NikR_HicB-like"/>
    <property type="match status" value="1"/>
</dbReference>
<organism evidence="12 13">
    <name type="scientific">Sabulicella glaciei</name>
    <dbReference type="NCBI Taxonomy" id="2984948"/>
    <lineage>
        <taxon>Bacteria</taxon>
        <taxon>Pseudomonadati</taxon>
        <taxon>Pseudomonadota</taxon>
        <taxon>Alphaproteobacteria</taxon>
        <taxon>Acetobacterales</taxon>
        <taxon>Acetobacteraceae</taxon>
        <taxon>Sabulicella</taxon>
    </lineage>
</organism>
<keyword evidence="4" id="KW-0808">Transferase</keyword>
<evidence type="ECO:0000313" key="12">
    <source>
        <dbReference type="EMBL" id="MCW8084242.1"/>
    </source>
</evidence>
<keyword evidence="13" id="KW-1185">Reference proteome</keyword>
<dbReference type="SMART" id="SM00388">
    <property type="entry name" value="HisKA"/>
    <property type="match status" value="1"/>
</dbReference>
<dbReference type="SMART" id="SM00091">
    <property type="entry name" value="PAS"/>
    <property type="match status" value="3"/>
</dbReference>
<dbReference type="RefSeq" id="WP_301587849.1">
    <property type="nucleotide sequence ID" value="NZ_JAPFQI010000001.1"/>
</dbReference>
<dbReference type="SMART" id="SM00086">
    <property type="entry name" value="PAC"/>
    <property type="match status" value="2"/>
</dbReference>
<dbReference type="InterPro" id="IPR004358">
    <property type="entry name" value="Sig_transdc_His_kin-like_C"/>
</dbReference>
<dbReference type="PROSITE" id="PS50109">
    <property type="entry name" value="HIS_KIN"/>
    <property type="match status" value="1"/>
</dbReference>
<evidence type="ECO:0000256" key="4">
    <source>
        <dbReference type="ARBA" id="ARBA00022679"/>
    </source>
</evidence>
<evidence type="ECO:0000259" key="11">
    <source>
        <dbReference type="PROSITE" id="PS50113"/>
    </source>
</evidence>
<dbReference type="PANTHER" id="PTHR43304:SF1">
    <property type="entry name" value="PAC DOMAIN-CONTAINING PROTEIN"/>
    <property type="match status" value="1"/>
</dbReference>
<dbReference type="InterPro" id="IPR001610">
    <property type="entry name" value="PAC"/>
</dbReference>
<comment type="caution">
    <text evidence="12">The sequence shown here is derived from an EMBL/GenBank/DDBJ whole genome shotgun (WGS) entry which is preliminary data.</text>
</comment>
<dbReference type="InterPro" id="IPR036890">
    <property type="entry name" value="HATPase_C_sf"/>
</dbReference>
<dbReference type="SUPFAM" id="SSF52172">
    <property type="entry name" value="CheY-like"/>
    <property type="match status" value="1"/>
</dbReference>
<comment type="catalytic activity">
    <reaction evidence="1">
        <text>ATP + protein L-histidine = ADP + protein N-phospho-L-histidine.</text>
        <dbReference type="EC" id="2.7.13.3"/>
    </reaction>
</comment>
<feature type="domain" description="Response regulatory" evidence="9">
    <location>
        <begin position="684"/>
        <end position="796"/>
    </location>
</feature>
<dbReference type="Gene3D" id="3.40.50.2300">
    <property type="match status" value="1"/>
</dbReference>
<dbReference type="InterPro" id="IPR011006">
    <property type="entry name" value="CheY-like_superfamily"/>
</dbReference>
<dbReference type="CDD" id="cd00082">
    <property type="entry name" value="HisKA"/>
    <property type="match status" value="1"/>
</dbReference>
<dbReference type="InterPro" id="IPR003594">
    <property type="entry name" value="HATPase_dom"/>
</dbReference>
<feature type="domain" description="Histidine kinase" evidence="8">
    <location>
        <begin position="445"/>
        <end position="663"/>
    </location>
</feature>
<feature type="coiled-coil region" evidence="7">
    <location>
        <begin position="276"/>
        <end position="303"/>
    </location>
</feature>
<evidence type="ECO:0000256" key="2">
    <source>
        <dbReference type="ARBA" id="ARBA00012438"/>
    </source>
</evidence>
<dbReference type="EMBL" id="JAPFQI010000001">
    <property type="protein sequence ID" value="MCW8084242.1"/>
    <property type="molecule type" value="Genomic_DNA"/>
</dbReference>
<feature type="domain" description="PAC" evidence="11">
    <location>
        <begin position="233"/>
        <end position="285"/>
    </location>
</feature>
<evidence type="ECO:0000256" key="1">
    <source>
        <dbReference type="ARBA" id="ARBA00000085"/>
    </source>
</evidence>
<dbReference type="Proteomes" id="UP001526430">
    <property type="component" value="Unassembled WGS sequence"/>
</dbReference>
<dbReference type="Gene3D" id="6.10.10.120">
    <property type="entry name" value="Antitoxin ParD1-like"/>
    <property type="match status" value="1"/>
</dbReference>
<keyword evidence="5" id="KW-0418">Kinase</keyword>
<dbReference type="PANTHER" id="PTHR43304">
    <property type="entry name" value="PHYTOCHROME-LIKE PROTEIN CPH1"/>
    <property type="match status" value="1"/>
</dbReference>
<keyword evidence="3 6" id="KW-0597">Phosphoprotein</keyword>
<evidence type="ECO:0000259" key="8">
    <source>
        <dbReference type="PROSITE" id="PS50109"/>
    </source>
</evidence>
<sequence>MDEPSQVSAVPPELQRFMDSEIEAGRYRNRQEVMEAGLRLLLASPGWGGAPAHSPDGILNLDREWRVTAANDTALRHLETSRERALGTTLWELAPGLLGTECEAAYRAAMAGEARDFVGPSAVKPGRWLEARLLPSAQGIEVMLRDVTRSRDAEVALQGTEARFRTLADTVPGFVWFATPDGHLRFLNRRWYEYTGQDLQDALADGWAEALHPDDVERTTRAWAEARGEGRTYEIEVRYRRHDGVHRWFLARAEPLRDAEGTITDWFGTSTDIHDRKFAEAELLQAKARLEAHAELAEAARAEADALYRAYFENTAEALFVMGVREDGAFVVEQLNEAHQKHVGFRIEEVRGKSLDEILPAEMAGRVVAAYREAVEKGEPTTFRDEFELNGRREYWDTVLVPLRGAQGRVTRLVGSARNVTAQVQAEEGLRQAQKMQALGQLAGGIAHDFNNLLGAIVGSLDLVQRCSVVEPSARRLIEGAIGAAERGAKLTGQLLAFSRSQRLELRPVLVEEVIKRARDLLERSLGPHIRLAMEVEGRGLAVLSDPTQLELALLNLAINARDAMPDGGELRVLASGRDVTADNDLADGEYVELAVADTGTGMTPAVMERALEPFFTTKSVGQGTGLGLSQVYGIARQGGGTVRIESREGEGSVVRIFLPRTVAVEPAAERPEPETESTSSRASLLVVDDDPDVRRVLVEALESCGYEVQEAANGEGGLAKLGAGTDLLVVDFAMPGMNGAEFARQARLRHPLCPVVFVSGYSDTAAIQAVAGPEAAMLRKPFRIADLQAVVEKALAAGGCRGA</sequence>
<dbReference type="InterPro" id="IPR001789">
    <property type="entry name" value="Sig_transdc_resp-reg_receiver"/>
</dbReference>
<keyword evidence="7" id="KW-0175">Coiled coil</keyword>
<dbReference type="Pfam" id="PF00512">
    <property type="entry name" value="HisKA"/>
    <property type="match status" value="1"/>
</dbReference>
<dbReference type="SUPFAM" id="SSF55874">
    <property type="entry name" value="ATPase domain of HSP90 chaperone/DNA topoisomerase II/histidine kinase"/>
    <property type="match status" value="1"/>
</dbReference>
<dbReference type="InterPro" id="IPR003661">
    <property type="entry name" value="HisK_dim/P_dom"/>
</dbReference>
<dbReference type="PROSITE" id="PS50112">
    <property type="entry name" value="PAS"/>
    <property type="match status" value="2"/>
</dbReference>
<dbReference type="InterPro" id="IPR000014">
    <property type="entry name" value="PAS"/>
</dbReference>
<dbReference type="PROSITE" id="PS50110">
    <property type="entry name" value="RESPONSE_REGULATORY"/>
    <property type="match status" value="1"/>
</dbReference>
<dbReference type="Pfam" id="PF08447">
    <property type="entry name" value="PAS_3"/>
    <property type="match status" value="1"/>
</dbReference>
<evidence type="ECO:0000256" key="7">
    <source>
        <dbReference type="SAM" id="Coils"/>
    </source>
</evidence>
<proteinExistence type="predicted"/>
<accession>A0ABT3NQ37</accession>
<dbReference type="InterPro" id="IPR013655">
    <property type="entry name" value="PAS_fold_3"/>
</dbReference>
<dbReference type="InterPro" id="IPR005467">
    <property type="entry name" value="His_kinase_dom"/>
</dbReference>
<dbReference type="Gene3D" id="3.30.450.20">
    <property type="entry name" value="PAS domain"/>
    <property type="match status" value="3"/>
</dbReference>
<feature type="domain" description="PAS" evidence="10">
    <location>
        <begin position="304"/>
        <end position="378"/>
    </location>
</feature>
<dbReference type="SUPFAM" id="SSF55785">
    <property type="entry name" value="PYP-like sensor domain (PAS domain)"/>
    <property type="match status" value="3"/>
</dbReference>
<reference evidence="12 13" key="1">
    <citation type="submission" date="2022-10" db="EMBL/GenBank/DDBJ databases">
        <title>Roseococcus glaciei nov., sp. nov., isolated from glacier.</title>
        <authorList>
            <person name="Liu Q."/>
            <person name="Xin Y.-H."/>
        </authorList>
    </citation>
    <scope>NUCLEOTIDE SEQUENCE [LARGE SCALE GENOMIC DNA]</scope>
    <source>
        <strain evidence="12 13">MDT2-1-1</strain>
    </source>
</reference>
<evidence type="ECO:0000313" key="13">
    <source>
        <dbReference type="Proteomes" id="UP001526430"/>
    </source>
</evidence>
<dbReference type="Pfam" id="PF08448">
    <property type="entry name" value="PAS_4"/>
    <property type="match status" value="2"/>
</dbReference>
<dbReference type="PRINTS" id="PR00344">
    <property type="entry name" value="BCTRLSENSOR"/>
</dbReference>
<dbReference type="Gene3D" id="3.30.565.10">
    <property type="entry name" value="Histidine kinase-like ATPase, C-terminal domain"/>
    <property type="match status" value="1"/>
</dbReference>
<dbReference type="SMART" id="SM00387">
    <property type="entry name" value="HATPase_c"/>
    <property type="match status" value="1"/>
</dbReference>
<feature type="domain" description="PAS" evidence="10">
    <location>
        <begin position="160"/>
        <end position="230"/>
    </location>
</feature>
<name>A0ABT3NQ37_9PROT</name>
<dbReference type="Pfam" id="PF00072">
    <property type="entry name" value="Response_reg"/>
    <property type="match status" value="1"/>
</dbReference>